<reference evidence="2 3" key="1">
    <citation type="submission" date="2021-08" db="EMBL/GenBank/DDBJ databases">
        <title>Draft Genome Sequence of Phanerochaete sordida strain YK-624.</title>
        <authorList>
            <person name="Mori T."/>
            <person name="Dohra H."/>
            <person name="Suzuki T."/>
            <person name="Kawagishi H."/>
            <person name="Hirai H."/>
        </authorList>
    </citation>
    <scope>NUCLEOTIDE SEQUENCE [LARGE SCALE GENOMIC DNA]</scope>
    <source>
        <strain evidence="2 3">YK-624</strain>
    </source>
</reference>
<keyword evidence="1" id="KW-0732">Signal</keyword>
<protein>
    <submittedName>
        <fullName evidence="2">Uncharacterized protein</fullName>
    </submittedName>
</protein>
<evidence type="ECO:0000256" key="1">
    <source>
        <dbReference type="SAM" id="SignalP"/>
    </source>
</evidence>
<sequence>MKFFAAVLPLFAIASASVAAQKPPKSPYMGTIAAPARSTVISQGVPFAFQYNVSNWCNEAYNRFRVFATEGDPSYDDVTSDGYLPYAIYDFGEYFVANYGQCSRERVRFSAYAVREGLPQVGIPPPSSLTLPDIGYTGPGHLSVVQIFTDCPVSDLI</sequence>
<dbReference type="EMBL" id="BPQB01000012">
    <property type="protein sequence ID" value="GJE89188.1"/>
    <property type="molecule type" value="Genomic_DNA"/>
</dbReference>
<accession>A0A9P3LCH3</accession>
<feature type="chain" id="PRO_5040397255" evidence="1">
    <location>
        <begin position="21"/>
        <end position="157"/>
    </location>
</feature>
<name>A0A9P3LCH3_9APHY</name>
<dbReference type="OrthoDB" id="2742236at2759"/>
<evidence type="ECO:0000313" key="3">
    <source>
        <dbReference type="Proteomes" id="UP000703269"/>
    </source>
</evidence>
<organism evidence="2 3">
    <name type="scientific">Phanerochaete sordida</name>
    <dbReference type="NCBI Taxonomy" id="48140"/>
    <lineage>
        <taxon>Eukaryota</taxon>
        <taxon>Fungi</taxon>
        <taxon>Dikarya</taxon>
        <taxon>Basidiomycota</taxon>
        <taxon>Agaricomycotina</taxon>
        <taxon>Agaricomycetes</taxon>
        <taxon>Polyporales</taxon>
        <taxon>Phanerochaetaceae</taxon>
        <taxon>Phanerochaete</taxon>
    </lineage>
</organism>
<dbReference type="AlphaFoldDB" id="A0A9P3LCH3"/>
<keyword evidence="3" id="KW-1185">Reference proteome</keyword>
<proteinExistence type="predicted"/>
<comment type="caution">
    <text evidence="2">The sequence shown here is derived from an EMBL/GenBank/DDBJ whole genome shotgun (WGS) entry which is preliminary data.</text>
</comment>
<evidence type="ECO:0000313" key="2">
    <source>
        <dbReference type="EMBL" id="GJE89188.1"/>
    </source>
</evidence>
<feature type="signal peptide" evidence="1">
    <location>
        <begin position="1"/>
        <end position="20"/>
    </location>
</feature>
<dbReference type="Proteomes" id="UP000703269">
    <property type="component" value="Unassembled WGS sequence"/>
</dbReference>
<gene>
    <name evidence="2" type="ORF">PsYK624_052830</name>
</gene>